<proteinExistence type="predicted"/>
<dbReference type="KEGG" id="sli:Slin_5930"/>
<dbReference type="EMBL" id="CP001769">
    <property type="protein sequence ID" value="ADB41892.1"/>
    <property type="molecule type" value="Genomic_DNA"/>
</dbReference>
<sequence length="367" mass="40563">MTFHLNFSTTVMASPLSRRLFLKQASLASATTVAAPTLLSAGTYSKAAEAPTIGHNGFKYRAVPGWGVLDAGKNPVNDCHEMVQDAKGRIILLTNETKNNILIYDKSGKLLETWGHSYPGGHGLTLGGEGNDQYLLICDTDRNQVIKTDLKGKELMKLDYPRETGKYDYPSQFKPTETAINPANGDIYVVDGYGLNYVTQFDKNGKLIRQWGGKGDTNETFDCCHGITVDRRVAANPTLLVTDRRHNALKRFSLDGKYQSTIALPGSYICRPVIHGENIYGAVFRSTSDSYPDSGYIQILDKNDKVISTPGGSAPTYQDGKLAEQRKDRTNSPFLHPHDVLVDEDDSVYVAQWASKKTYPIKLERVS</sequence>
<evidence type="ECO:0000256" key="1">
    <source>
        <dbReference type="ARBA" id="ARBA00022729"/>
    </source>
</evidence>
<feature type="compositionally biased region" description="Basic and acidic residues" evidence="3">
    <location>
        <begin position="321"/>
        <end position="333"/>
    </location>
</feature>
<name>D2QSW0_SPILD</name>
<feature type="region of interest" description="Disordered" evidence="3">
    <location>
        <begin position="308"/>
        <end position="333"/>
    </location>
</feature>
<gene>
    <name evidence="4" type="ordered locus">Slin_5930</name>
</gene>
<dbReference type="Proteomes" id="UP000002028">
    <property type="component" value="Chromosome"/>
</dbReference>
<keyword evidence="2" id="KW-0325">Glycoprotein</keyword>
<dbReference type="PROSITE" id="PS51318">
    <property type="entry name" value="TAT"/>
    <property type="match status" value="1"/>
</dbReference>
<dbReference type="InterPro" id="IPR011042">
    <property type="entry name" value="6-blade_b-propeller_TolB-like"/>
</dbReference>
<dbReference type="Gene3D" id="2.120.10.30">
    <property type="entry name" value="TolB, C-terminal domain"/>
    <property type="match status" value="1"/>
</dbReference>
<keyword evidence="5" id="KW-1185">Reference proteome</keyword>
<dbReference type="HOGENOM" id="CLU_037899_0_0_10"/>
<evidence type="ECO:0000313" key="5">
    <source>
        <dbReference type="Proteomes" id="UP000002028"/>
    </source>
</evidence>
<evidence type="ECO:0000313" key="4">
    <source>
        <dbReference type="EMBL" id="ADB41892.1"/>
    </source>
</evidence>
<protein>
    <submittedName>
        <fullName evidence="4">NHL repeat containing protein</fullName>
    </submittedName>
</protein>
<dbReference type="Pfam" id="PF17170">
    <property type="entry name" value="DUF5128"/>
    <property type="match status" value="1"/>
</dbReference>
<reference evidence="4 5" key="1">
    <citation type="journal article" date="2010" name="Stand. Genomic Sci.">
        <title>Complete genome sequence of Spirosoma linguale type strain (1).</title>
        <authorList>
            <person name="Lail K."/>
            <person name="Sikorski J."/>
            <person name="Saunders E."/>
            <person name="Lapidus A."/>
            <person name="Glavina Del Rio T."/>
            <person name="Copeland A."/>
            <person name="Tice H."/>
            <person name="Cheng J.-F."/>
            <person name="Lucas S."/>
            <person name="Nolan M."/>
            <person name="Bruce D."/>
            <person name="Goodwin L."/>
            <person name="Pitluck S."/>
            <person name="Ivanova N."/>
            <person name="Mavromatis K."/>
            <person name="Ovchinnikova G."/>
            <person name="Pati A."/>
            <person name="Chen A."/>
            <person name="Palaniappan K."/>
            <person name="Land M."/>
            <person name="Hauser L."/>
            <person name="Chang Y.-J."/>
            <person name="Jeffries C.D."/>
            <person name="Chain P."/>
            <person name="Brettin T."/>
            <person name="Detter J.C."/>
            <person name="Schuetze A."/>
            <person name="Rohde M."/>
            <person name="Tindall B.J."/>
            <person name="Goeker M."/>
            <person name="Bristow J."/>
            <person name="Eisen J.A."/>
            <person name="Markowitz V."/>
            <person name="Hugenholtz P."/>
            <person name="Kyrpides N.C."/>
            <person name="Klenk H.-P."/>
            <person name="Chen F."/>
        </authorList>
    </citation>
    <scope>NUCLEOTIDE SEQUENCE [LARGE SCALE GENOMIC DNA]</scope>
    <source>
        <strain evidence="5">ATCC 33905 / DSM 74 / LMG 10896 / Claus 1</strain>
    </source>
</reference>
<accession>D2QSW0</accession>
<dbReference type="InterPro" id="IPR006311">
    <property type="entry name" value="TAT_signal"/>
</dbReference>
<dbReference type="PANTHER" id="PTHR10680:SF38">
    <property type="entry name" value="BLL1368 PROTEIN"/>
    <property type="match status" value="1"/>
</dbReference>
<dbReference type="SUPFAM" id="SSF63825">
    <property type="entry name" value="YWTD domain"/>
    <property type="match status" value="1"/>
</dbReference>
<dbReference type="PANTHER" id="PTHR10680">
    <property type="entry name" value="PEPTIDYL-GLYCINE ALPHA-AMIDATING MONOOXYGENASE"/>
    <property type="match status" value="1"/>
</dbReference>
<dbReference type="eggNOG" id="COG3391">
    <property type="taxonomic scope" value="Bacteria"/>
</dbReference>
<evidence type="ECO:0000256" key="3">
    <source>
        <dbReference type="SAM" id="MobiDB-lite"/>
    </source>
</evidence>
<keyword evidence="1" id="KW-0732">Signal</keyword>
<evidence type="ECO:0000256" key="2">
    <source>
        <dbReference type="ARBA" id="ARBA00023180"/>
    </source>
</evidence>
<organism evidence="4 5">
    <name type="scientific">Spirosoma linguale (strain ATCC 33905 / DSM 74 / LMG 10896 / Claus 1)</name>
    <dbReference type="NCBI Taxonomy" id="504472"/>
    <lineage>
        <taxon>Bacteria</taxon>
        <taxon>Pseudomonadati</taxon>
        <taxon>Bacteroidota</taxon>
        <taxon>Cytophagia</taxon>
        <taxon>Cytophagales</taxon>
        <taxon>Cytophagaceae</taxon>
        <taxon>Spirosoma</taxon>
    </lineage>
</organism>
<dbReference type="AlphaFoldDB" id="D2QSW0"/>
<dbReference type="STRING" id="504472.Slin_5930"/>